<evidence type="ECO:0000259" key="1">
    <source>
        <dbReference type="Pfam" id="PF01266"/>
    </source>
</evidence>
<keyword evidence="3" id="KW-1185">Reference proteome</keyword>
<organism evidence="2 3">
    <name type="scientific">Byssochlamys spectabilis (strain No. 5 / NBRC 109023)</name>
    <name type="common">Paecilomyces variotii</name>
    <dbReference type="NCBI Taxonomy" id="1356009"/>
    <lineage>
        <taxon>Eukaryota</taxon>
        <taxon>Fungi</taxon>
        <taxon>Dikarya</taxon>
        <taxon>Ascomycota</taxon>
        <taxon>Pezizomycotina</taxon>
        <taxon>Eurotiomycetes</taxon>
        <taxon>Eurotiomycetidae</taxon>
        <taxon>Eurotiales</taxon>
        <taxon>Thermoascaceae</taxon>
        <taxon>Paecilomyces</taxon>
    </lineage>
</organism>
<proteinExistence type="predicted"/>
<sequence length="490" mass="54094">MVEVTASFCSNLAEKARRDPGLPVPNPTTSAWQSVPHELANHQSPALPSNTSVAIIGSGMTGISTAYHLLRHSPGLNVTVLEARSLTSGATGRNGGHCKEVPYVNYPELKSLVGKDGAIKIARFRLAQLDALFETAAALPGVMEESQLRRVEGVDLYYDRAVFEEMKAKRESYLEDFPEERDRWLVWEGKDLEEKFDAANAVGCMTGPAGALWPYRFVGGVTTALFNKDQYPNFDLETNTPVESIWISGPKEYPYEIKTSRGSIFAQHVVHCTNRHAGHLLPGLRGPLYPLRGQMTVQSRPSSFPNVGDKRSWILHYAPGYEYITQSPLPSGNIYLGGGLRQALTEPEIEESNIDVGNIRDDQHNTAALRYIEKTMERGFRNGKGSEILKKWTGIMAYTIDDVPIIGKVPSSISDRKLESGSGAEWIGAGFCGHGMAYCWLTGRALAEMVLKGEENVGDWFPRKELACSEERLRRIGLEDAISSFLKTVA</sequence>
<dbReference type="GO" id="GO:0005737">
    <property type="term" value="C:cytoplasm"/>
    <property type="evidence" value="ECO:0007669"/>
    <property type="project" value="TreeGrafter"/>
</dbReference>
<evidence type="ECO:0000313" key="2">
    <source>
        <dbReference type="EMBL" id="GAD93016.1"/>
    </source>
</evidence>
<dbReference type="PANTHER" id="PTHR13847">
    <property type="entry name" value="SARCOSINE DEHYDROGENASE-RELATED"/>
    <property type="match status" value="1"/>
</dbReference>
<dbReference type="InterPro" id="IPR006076">
    <property type="entry name" value="FAD-dep_OxRdtase"/>
</dbReference>
<dbReference type="AlphaFoldDB" id="V5FTI9"/>
<gene>
    <name evidence="2" type="ORF">PVAR5_1616</name>
</gene>
<reference evidence="3" key="1">
    <citation type="journal article" date="2014" name="Genome Announc.">
        <title>Draft genome sequence of the formaldehyde-resistant fungus Byssochlamys spectabilis No. 5 (anamorph Paecilomyces variotii No. 5) (NBRC109023).</title>
        <authorList>
            <person name="Oka T."/>
            <person name="Ekino K."/>
            <person name="Fukuda K."/>
            <person name="Nomura Y."/>
        </authorList>
    </citation>
    <scope>NUCLEOTIDE SEQUENCE [LARGE SCALE GENOMIC DNA]</scope>
    <source>
        <strain evidence="3">No. 5 / NBRC 109023</strain>
    </source>
</reference>
<dbReference type="InParanoid" id="V5FTI9"/>
<dbReference type="InterPro" id="IPR036188">
    <property type="entry name" value="FAD/NAD-bd_sf"/>
</dbReference>
<evidence type="ECO:0000313" key="3">
    <source>
        <dbReference type="Proteomes" id="UP000018001"/>
    </source>
</evidence>
<dbReference type="Pfam" id="PF01266">
    <property type="entry name" value="DAO"/>
    <property type="match status" value="1"/>
</dbReference>
<accession>V5FTI9</accession>
<dbReference type="OrthoDB" id="512662at2759"/>
<dbReference type="EMBL" id="BAUL01000041">
    <property type="protein sequence ID" value="GAD93016.1"/>
    <property type="molecule type" value="Genomic_DNA"/>
</dbReference>
<dbReference type="SUPFAM" id="SSF51971">
    <property type="entry name" value="Nucleotide-binding domain"/>
    <property type="match status" value="1"/>
</dbReference>
<dbReference type="Gene3D" id="3.50.50.60">
    <property type="entry name" value="FAD/NAD(P)-binding domain"/>
    <property type="match status" value="1"/>
</dbReference>
<feature type="domain" description="FAD dependent oxidoreductase" evidence="1">
    <location>
        <begin position="53"/>
        <end position="449"/>
    </location>
</feature>
<comment type="caution">
    <text evidence="2">The sequence shown here is derived from an EMBL/GenBank/DDBJ whole genome shotgun (WGS) entry which is preliminary data.</text>
</comment>
<protein>
    <recommendedName>
        <fullName evidence="1">FAD dependent oxidoreductase domain-containing protein</fullName>
    </recommendedName>
</protein>
<dbReference type="HOGENOM" id="CLU_022730_2_1_1"/>
<name>V5FTI9_BYSSN</name>
<dbReference type="PANTHER" id="PTHR13847:SF213">
    <property type="entry name" value="DEPENDENT OXIDOREDUCTASE, PUTATIVE-RELATED"/>
    <property type="match status" value="1"/>
</dbReference>
<dbReference type="Proteomes" id="UP000018001">
    <property type="component" value="Unassembled WGS sequence"/>
</dbReference>
<dbReference type="Gene3D" id="3.30.9.10">
    <property type="entry name" value="D-Amino Acid Oxidase, subunit A, domain 2"/>
    <property type="match status" value="1"/>
</dbReference>
<dbReference type="eggNOG" id="ENOG502QRBS">
    <property type="taxonomic scope" value="Eukaryota"/>
</dbReference>